<proteinExistence type="predicted"/>
<accession>A0ABV7A7D7</accession>
<dbReference type="Proteomes" id="UP001595387">
    <property type="component" value="Unassembled WGS sequence"/>
</dbReference>
<protein>
    <submittedName>
        <fullName evidence="2">GNAT family N-acetyltransferase</fullName>
        <ecNumber evidence="2">2.3.-.-</ecNumber>
    </submittedName>
</protein>
<evidence type="ECO:0000313" key="3">
    <source>
        <dbReference type="Proteomes" id="UP001595387"/>
    </source>
</evidence>
<dbReference type="Pfam" id="PF13302">
    <property type="entry name" value="Acetyltransf_3"/>
    <property type="match status" value="1"/>
</dbReference>
<keyword evidence="2" id="KW-0808">Transferase</keyword>
<dbReference type="EMBL" id="JBHRRZ010000016">
    <property type="protein sequence ID" value="MFC2948724.1"/>
    <property type="molecule type" value="Genomic_DNA"/>
</dbReference>
<dbReference type="PANTHER" id="PTHR43441:SF12">
    <property type="entry name" value="RIBOSOMAL N-ACETYLTRANSFERASE YDAF-RELATED"/>
    <property type="match status" value="1"/>
</dbReference>
<organism evidence="2 3">
    <name type="scientific">Virgibacillus sediminis</name>
    <dbReference type="NCBI Taxonomy" id="202260"/>
    <lineage>
        <taxon>Bacteria</taxon>
        <taxon>Bacillati</taxon>
        <taxon>Bacillota</taxon>
        <taxon>Bacilli</taxon>
        <taxon>Bacillales</taxon>
        <taxon>Bacillaceae</taxon>
        <taxon>Virgibacillus</taxon>
    </lineage>
</organism>
<dbReference type="RefSeq" id="WP_390306037.1">
    <property type="nucleotide sequence ID" value="NZ_JBHRRZ010000016.1"/>
</dbReference>
<name>A0ABV7A7D7_9BACI</name>
<gene>
    <name evidence="2" type="ORF">ACFODW_10285</name>
</gene>
<dbReference type="CDD" id="cd04301">
    <property type="entry name" value="NAT_SF"/>
    <property type="match status" value="1"/>
</dbReference>
<dbReference type="SUPFAM" id="SSF55729">
    <property type="entry name" value="Acyl-CoA N-acyltransferases (Nat)"/>
    <property type="match status" value="1"/>
</dbReference>
<dbReference type="PANTHER" id="PTHR43441">
    <property type="entry name" value="RIBOSOMAL-PROTEIN-SERINE ACETYLTRANSFERASE"/>
    <property type="match status" value="1"/>
</dbReference>
<dbReference type="InterPro" id="IPR016181">
    <property type="entry name" value="Acyl_CoA_acyltransferase"/>
</dbReference>
<dbReference type="Gene3D" id="3.40.630.30">
    <property type="match status" value="1"/>
</dbReference>
<evidence type="ECO:0000259" key="1">
    <source>
        <dbReference type="PROSITE" id="PS51186"/>
    </source>
</evidence>
<reference evidence="3" key="1">
    <citation type="journal article" date="2019" name="Int. J. Syst. Evol. Microbiol.">
        <title>The Global Catalogue of Microorganisms (GCM) 10K type strain sequencing project: providing services to taxonomists for standard genome sequencing and annotation.</title>
        <authorList>
            <consortium name="The Broad Institute Genomics Platform"/>
            <consortium name="The Broad Institute Genome Sequencing Center for Infectious Disease"/>
            <person name="Wu L."/>
            <person name="Ma J."/>
        </authorList>
    </citation>
    <scope>NUCLEOTIDE SEQUENCE [LARGE SCALE GENOMIC DNA]</scope>
    <source>
        <strain evidence="3">KCTC 13193</strain>
    </source>
</reference>
<comment type="caution">
    <text evidence="2">The sequence shown here is derived from an EMBL/GenBank/DDBJ whole genome shotgun (WGS) entry which is preliminary data.</text>
</comment>
<keyword evidence="2" id="KW-0012">Acyltransferase</keyword>
<dbReference type="GO" id="GO:0016746">
    <property type="term" value="F:acyltransferase activity"/>
    <property type="evidence" value="ECO:0007669"/>
    <property type="project" value="UniProtKB-KW"/>
</dbReference>
<keyword evidence="3" id="KW-1185">Reference proteome</keyword>
<feature type="domain" description="N-acetyltransferase" evidence="1">
    <location>
        <begin position="10"/>
        <end position="176"/>
    </location>
</feature>
<dbReference type="PROSITE" id="PS51186">
    <property type="entry name" value="GNAT"/>
    <property type="match status" value="1"/>
</dbReference>
<sequence>MFLLEIDEEITLRDLQISDAEELFRLTDQSREYLREWLPWVDNTKNIDDSRAFIEHARKAYAERKGLTCGIFYQGKLVGTVAFNSFDWLNRIGYIGYWLAPDQQGRGIMTKVCRALIHHAFYVLELNKVDIRAAYENKKSRAIPERLGFVKEGQIRQAEWLYDHYVDHVIYGMLAREWSAAHSL</sequence>
<evidence type="ECO:0000313" key="2">
    <source>
        <dbReference type="EMBL" id="MFC2948724.1"/>
    </source>
</evidence>
<dbReference type="InterPro" id="IPR000182">
    <property type="entry name" value="GNAT_dom"/>
</dbReference>
<dbReference type="InterPro" id="IPR051908">
    <property type="entry name" value="Ribosomal_N-acetyltransferase"/>
</dbReference>
<dbReference type="EC" id="2.3.-.-" evidence="2"/>